<name>A0A2A6BR79_PRIPA</name>
<feature type="domain" description="Endonuclease/exonuclease/phosphatase" evidence="1">
    <location>
        <begin position="184"/>
        <end position="308"/>
    </location>
</feature>
<dbReference type="EnsemblMetazoa" id="PPA36830.1">
    <property type="protein sequence ID" value="PPA36830.1"/>
    <property type="gene ID" value="WBGene00275199"/>
</dbReference>
<dbReference type="SUPFAM" id="SSF56219">
    <property type="entry name" value="DNase I-like"/>
    <property type="match status" value="2"/>
</dbReference>
<proteinExistence type="predicted"/>
<dbReference type="PANTHER" id="PTHR41349:SF1">
    <property type="entry name" value="PROTEIN CBG08683"/>
    <property type="match status" value="1"/>
</dbReference>
<reference evidence="3" key="1">
    <citation type="journal article" date="2008" name="Nat. Genet.">
        <title>The Pristionchus pacificus genome provides a unique perspective on nematode lifestyle and parasitism.</title>
        <authorList>
            <person name="Dieterich C."/>
            <person name="Clifton S.W."/>
            <person name="Schuster L.N."/>
            <person name="Chinwalla A."/>
            <person name="Delehaunty K."/>
            <person name="Dinkelacker I."/>
            <person name="Fulton L."/>
            <person name="Fulton R."/>
            <person name="Godfrey J."/>
            <person name="Minx P."/>
            <person name="Mitreva M."/>
            <person name="Roeseler W."/>
            <person name="Tian H."/>
            <person name="Witte H."/>
            <person name="Yang S.P."/>
            <person name="Wilson R.K."/>
            <person name="Sommer R.J."/>
        </authorList>
    </citation>
    <scope>NUCLEOTIDE SEQUENCE [LARGE SCALE GENOMIC DNA]</scope>
    <source>
        <strain evidence="3">PS312</strain>
    </source>
</reference>
<gene>
    <name evidence="2" type="primary">WBGene00275199</name>
</gene>
<protein>
    <submittedName>
        <fullName evidence="2">Endo/exonuclease/phosphatase domain-containing protein</fullName>
    </submittedName>
</protein>
<organism evidence="2 3">
    <name type="scientific">Pristionchus pacificus</name>
    <name type="common">Parasitic nematode worm</name>
    <dbReference type="NCBI Taxonomy" id="54126"/>
    <lineage>
        <taxon>Eukaryota</taxon>
        <taxon>Metazoa</taxon>
        <taxon>Ecdysozoa</taxon>
        <taxon>Nematoda</taxon>
        <taxon>Chromadorea</taxon>
        <taxon>Rhabditida</taxon>
        <taxon>Rhabditina</taxon>
        <taxon>Diplogasteromorpha</taxon>
        <taxon>Diplogasteroidea</taxon>
        <taxon>Neodiplogasteridae</taxon>
        <taxon>Pristionchus</taxon>
    </lineage>
</organism>
<dbReference type="InterPro" id="IPR005135">
    <property type="entry name" value="Endo/exonuclease/phosphatase"/>
</dbReference>
<evidence type="ECO:0000313" key="2">
    <source>
        <dbReference type="EnsemblMetazoa" id="PPA36830.1"/>
    </source>
</evidence>
<keyword evidence="3" id="KW-1185">Reference proteome</keyword>
<dbReference type="Gene3D" id="3.60.10.10">
    <property type="entry name" value="Endonuclease/exonuclease/phosphatase"/>
    <property type="match status" value="2"/>
</dbReference>
<sequence>MIFSTILLLFHMSNANSSLTVMTFNMYHFGAHVNDGLRKIADQISFINPDIVALQLRLYRRPEKDLEALCSLLGEDWSGALNTRGETDSRGVITRHKIIGVYGGYSRGYNVRIQLRDSEQEISVWSLYLHWKDYGPYEARKGNATTLQEILRGEYEDRTLHNIRELLEDPEFVRQLAANSHSQINNSDRTPVIVAGDFNTPSHLDWTEATRHIHFGWTVEWPVTKLLQTAAGMTDSFREVHPDPLAAPGHTWGVYEALVKDRIDFIFYRGPMRPVRSFPFAGTTPVLYPKKHANLIKVLKINEWPSDHYAVVTKFEHRTNEVIETKALSTTATTSISTTAPPTIFFILFFIYHLFLLSISAHFTSHFALVEVGSVHLYATKLTKSEPPKKLSICSMIRSAILLFFLISNANCSLRVMTFNMFHFGKHVENGLRKVADQIKYVNPDVVALQVSGIFEAGDADNLDTLCGLLGEEWSGDQQNRGNINGRGVITRHKIVGYYDGYSRGYNLRIQLRGTEQEISVWSVYLSWKDYGPDAAKKGATVDHIMSQERDDFKGRVHNIRELLGNEEFVKQINNADFTPVIVAGDFNTPSHLDWTNATKHSHFGYIIEWPTTKLLTEQASMTDSFREVHSDPLAIPGSIFLILKNTYWGVPHI</sequence>
<dbReference type="AlphaFoldDB" id="A0A2A6BR79"/>
<evidence type="ECO:0000313" key="3">
    <source>
        <dbReference type="Proteomes" id="UP000005239"/>
    </source>
</evidence>
<dbReference type="Proteomes" id="UP000005239">
    <property type="component" value="Unassembled WGS sequence"/>
</dbReference>
<accession>A0A8R1UR02</accession>
<accession>A0A2A6BR79</accession>
<dbReference type="GO" id="GO:0003824">
    <property type="term" value="F:catalytic activity"/>
    <property type="evidence" value="ECO:0007669"/>
    <property type="project" value="InterPro"/>
</dbReference>
<evidence type="ECO:0000259" key="1">
    <source>
        <dbReference type="Pfam" id="PF03372"/>
    </source>
</evidence>
<dbReference type="OrthoDB" id="276515at2759"/>
<dbReference type="PANTHER" id="PTHR41349">
    <property type="match status" value="1"/>
</dbReference>
<reference evidence="2" key="2">
    <citation type="submission" date="2022-06" db="UniProtKB">
        <authorList>
            <consortium name="EnsemblMetazoa"/>
        </authorList>
    </citation>
    <scope>IDENTIFICATION</scope>
    <source>
        <strain evidence="2">PS312</strain>
    </source>
</reference>
<dbReference type="Pfam" id="PF03372">
    <property type="entry name" value="Exo_endo_phos"/>
    <property type="match status" value="1"/>
</dbReference>
<dbReference type="InterPro" id="IPR036691">
    <property type="entry name" value="Endo/exonu/phosph_ase_sf"/>
</dbReference>